<comment type="caution">
    <text evidence="2">The sequence shown here is derived from an EMBL/GenBank/DDBJ whole genome shotgun (WGS) entry which is preliminary data.</text>
</comment>
<dbReference type="EMBL" id="BMAO01019781">
    <property type="protein sequence ID" value="GFR32770.1"/>
    <property type="molecule type" value="Genomic_DNA"/>
</dbReference>
<feature type="compositionally biased region" description="Polar residues" evidence="1">
    <location>
        <begin position="40"/>
        <end position="54"/>
    </location>
</feature>
<feature type="non-terminal residue" evidence="2">
    <location>
        <position position="54"/>
    </location>
</feature>
<feature type="region of interest" description="Disordered" evidence="1">
    <location>
        <begin position="1"/>
        <end position="54"/>
    </location>
</feature>
<evidence type="ECO:0000313" key="2">
    <source>
        <dbReference type="EMBL" id="GFR32770.1"/>
    </source>
</evidence>
<proteinExistence type="predicted"/>
<keyword evidence="3" id="KW-1185">Reference proteome</keyword>
<dbReference type="AlphaFoldDB" id="A0A8X6M4C4"/>
<dbReference type="OrthoDB" id="10571115at2759"/>
<evidence type="ECO:0000256" key="1">
    <source>
        <dbReference type="SAM" id="MobiDB-lite"/>
    </source>
</evidence>
<protein>
    <submittedName>
        <fullName evidence="2">Spidroin 3A variant 1</fullName>
    </submittedName>
</protein>
<gene>
    <name evidence="2" type="primary">Spidroin3A1</name>
    <name evidence="2" type="ORF">TNCT_800261</name>
</gene>
<feature type="compositionally biased region" description="Basic and acidic residues" evidence="1">
    <location>
        <begin position="1"/>
        <end position="19"/>
    </location>
</feature>
<organism evidence="2 3">
    <name type="scientific">Trichonephila clavata</name>
    <name type="common">Joro spider</name>
    <name type="synonym">Nephila clavata</name>
    <dbReference type="NCBI Taxonomy" id="2740835"/>
    <lineage>
        <taxon>Eukaryota</taxon>
        <taxon>Metazoa</taxon>
        <taxon>Ecdysozoa</taxon>
        <taxon>Arthropoda</taxon>
        <taxon>Chelicerata</taxon>
        <taxon>Arachnida</taxon>
        <taxon>Araneae</taxon>
        <taxon>Araneomorphae</taxon>
        <taxon>Entelegynae</taxon>
        <taxon>Araneoidea</taxon>
        <taxon>Nephilidae</taxon>
        <taxon>Trichonephila</taxon>
    </lineage>
</organism>
<dbReference type="Proteomes" id="UP000887116">
    <property type="component" value="Unassembled WGS sequence"/>
</dbReference>
<reference evidence="2" key="1">
    <citation type="submission" date="2020-07" db="EMBL/GenBank/DDBJ databases">
        <title>Multicomponent nature underlies the extraordinary mechanical properties of spider dragline silk.</title>
        <authorList>
            <person name="Kono N."/>
            <person name="Nakamura H."/>
            <person name="Mori M."/>
            <person name="Yoshida Y."/>
            <person name="Ohtoshi R."/>
            <person name="Malay A.D."/>
            <person name="Moran D.A.P."/>
            <person name="Tomita M."/>
            <person name="Numata K."/>
            <person name="Arakawa K."/>
        </authorList>
    </citation>
    <scope>NUCLEOTIDE SEQUENCE</scope>
</reference>
<sequence>NGKNNKDGNGKKFGSRDEINANINSHVRNDAIRGNGANFEGNTGNGMTSHHSIS</sequence>
<name>A0A8X6M4C4_TRICU</name>
<feature type="non-terminal residue" evidence="2">
    <location>
        <position position="1"/>
    </location>
</feature>
<accession>A0A8X6M4C4</accession>
<evidence type="ECO:0000313" key="3">
    <source>
        <dbReference type="Proteomes" id="UP000887116"/>
    </source>
</evidence>